<organism evidence="1 2">
    <name type="scientific">Cajanus cajan</name>
    <name type="common">Pigeon pea</name>
    <name type="synonym">Cajanus indicus</name>
    <dbReference type="NCBI Taxonomy" id="3821"/>
    <lineage>
        <taxon>Eukaryota</taxon>
        <taxon>Viridiplantae</taxon>
        <taxon>Streptophyta</taxon>
        <taxon>Embryophyta</taxon>
        <taxon>Tracheophyta</taxon>
        <taxon>Spermatophyta</taxon>
        <taxon>Magnoliopsida</taxon>
        <taxon>eudicotyledons</taxon>
        <taxon>Gunneridae</taxon>
        <taxon>Pentapetalae</taxon>
        <taxon>rosids</taxon>
        <taxon>fabids</taxon>
        <taxon>Fabales</taxon>
        <taxon>Fabaceae</taxon>
        <taxon>Papilionoideae</taxon>
        <taxon>50 kb inversion clade</taxon>
        <taxon>NPAAA clade</taxon>
        <taxon>indigoferoid/millettioid clade</taxon>
        <taxon>Phaseoleae</taxon>
        <taxon>Cajanus</taxon>
    </lineage>
</organism>
<keyword evidence="2" id="KW-1185">Reference proteome</keyword>
<accession>A0A151U939</accession>
<dbReference type="EMBL" id="CM003603">
    <property type="protein sequence ID" value="KYP75758.1"/>
    <property type="molecule type" value="Genomic_DNA"/>
</dbReference>
<gene>
    <name evidence="1" type="ORF">KK1_019959</name>
</gene>
<reference evidence="1 2" key="1">
    <citation type="journal article" date="2012" name="Nat. Biotechnol.">
        <title>Draft genome sequence of pigeonpea (Cajanus cajan), an orphan legume crop of resource-poor farmers.</title>
        <authorList>
            <person name="Varshney R.K."/>
            <person name="Chen W."/>
            <person name="Li Y."/>
            <person name="Bharti A.K."/>
            <person name="Saxena R.K."/>
            <person name="Schlueter J.A."/>
            <person name="Donoghue M.T."/>
            <person name="Azam S."/>
            <person name="Fan G."/>
            <person name="Whaley A.M."/>
            <person name="Farmer A.D."/>
            <person name="Sheridan J."/>
            <person name="Iwata A."/>
            <person name="Tuteja R."/>
            <person name="Penmetsa R.V."/>
            <person name="Wu W."/>
            <person name="Upadhyaya H.D."/>
            <person name="Yang S.P."/>
            <person name="Shah T."/>
            <person name="Saxena K.B."/>
            <person name="Michael T."/>
            <person name="McCombie W.R."/>
            <person name="Yang B."/>
            <person name="Zhang G."/>
            <person name="Yang H."/>
            <person name="Wang J."/>
            <person name="Spillane C."/>
            <person name="Cook D.R."/>
            <person name="May G.D."/>
            <person name="Xu X."/>
            <person name="Jackson S.A."/>
        </authorList>
    </citation>
    <scope>NUCLEOTIDE SEQUENCE [LARGE SCALE GENOMIC DNA]</scope>
    <source>
        <strain evidence="2">cv. Asha</strain>
    </source>
</reference>
<proteinExistence type="predicted"/>
<name>A0A151U939_CAJCA</name>
<sequence length="169" mass="19211">MWVESQAQQQNYAFHEESWSSENNYQNQFPSMMQMNKHGSFGVDSKSKHHGMLGGNGNCGMFQEGMHSNHGFGHGGGKKFPFGGNKASHQFSNGGGKFNSGGHHEYIMEENEYEEAYEEHVGAGNATVDEMRYERHEYQGGDSCYVNPYERKMIRNMNHKPHHWTAKGV</sequence>
<dbReference type="AlphaFoldDB" id="A0A151U939"/>
<dbReference type="OMA" id="NEYEEAY"/>
<evidence type="ECO:0000313" key="2">
    <source>
        <dbReference type="Proteomes" id="UP000075243"/>
    </source>
</evidence>
<evidence type="ECO:0000313" key="1">
    <source>
        <dbReference type="EMBL" id="KYP75758.1"/>
    </source>
</evidence>
<protein>
    <submittedName>
        <fullName evidence="1">Uncharacterized protein</fullName>
    </submittedName>
</protein>
<dbReference type="Proteomes" id="UP000075243">
    <property type="component" value="Chromosome 1"/>
</dbReference>
<dbReference type="Gramene" id="C.cajan_19394.t">
    <property type="protein sequence ID" value="C.cajan_19394.t.cds1"/>
    <property type="gene ID" value="C.cajan_19394"/>
</dbReference>